<dbReference type="CDD" id="cd00555">
    <property type="entry name" value="Maf"/>
    <property type="match status" value="1"/>
</dbReference>
<dbReference type="NCBIfam" id="TIGR00172">
    <property type="entry name" value="maf"/>
    <property type="match status" value="1"/>
</dbReference>
<keyword evidence="2" id="KW-0378">Hydrolase</keyword>
<dbReference type="EMBL" id="JARGDH010000003">
    <property type="protein sequence ID" value="KAL0273525.1"/>
    <property type="molecule type" value="Genomic_DNA"/>
</dbReference>
<protein>
    <recommendedName>
        <fullName evidence="4">Nucleic acid-binding protein asmtl</fullName>
    </recommendedName>
</protein>
<proteinExistence type="inferred from homology"/>
<evidence type="ECO:0008006" key="4">
    <source>
        <dbReference type="Google" id="ProtNLM"/>
    </source>
</evidence>
<dbReference type="PANTHER" id="PTHR43213:SF5">
    <property type="entry name" value="BIFUNCTIONAL DTTP_UTP PYROPHOSPHATASE_METHYLTRANSFERASE PROTEIN-RELATED"/>
    <property type="match status" value="1"/>
</dbReference>
<organism evidence="3">
    <name type="scientific">Menopon gallinae</name>
    <name type="common">poultry shaft louse</name>
    <dbReference type="NCBI Taxonomy" id="328185"/>
    <lineage>
        <taxon>Eukaryota</taxon>
        <taxon>Metazoa</taxon>
        <taxon>Ecdysozoa</taxon>
        <taxon>Arthropoda</taxon>
        <taxon>Hexapoda</taxon>
        <taxon>Insecta</taxon>
        <taxon>Pterygota</taxon>
        <taxon>Neoptera</taxon>
        <taxon>Paraneoptera</taxon>
        <taxon>Psocodea</taxon>
        <taxon>Troctomorpha</taxon>
        <taxon>Phthiraptera</taxon>
        <taxon>Amblycera</taxon>
        <taxon>Menoponidae</taxon>
        <taxon>Menopon</taxon>
    </lineage>
</organism>
<dbReference type="Gene3D" id="3.90.950.10">
    <property type="match status" value="1"/>
</dbReference>
<dbReference type="SUPFAM" id="SSF52972">
    <property type="entry name" value="ITPase-like"/>
    <property type="match status" value="1"/>
</dbReference>
<dbReference type="InterPro" id="IPR029001">
    <property type="entry name" value="ITPase-like_fam"/>
</dbReference>
<dbReference type="PIRSF" id="PIRSF006305">
    <property type="entry name" value="Maf"/>
    <property type="match status" value="1"/>
</dbReference>
<dbReference type="AlphaFoldDB" id="A0AAW2HUC0"/>
<dbReference type="Pfam" id="PF02545">
    <property type="entry name" value="Maf"/>
    <property type="match status" value="1"/>
</dbReference>
<dbReference type="PANTHER" id="PTHR43213">
    <property type="entry name" value="BIFUNCTIONAL DTTP/UTP PYROPHOSPHATASE/METHYLTRANSFERASE PROTEIN-RELATED"/>
    <property type="match status" value="1"/>
</dbReference>
<dbReference type="InterPro" id="IPR003697">
    <property type="entry name" value="Maf-like"/>
</dbReference>
<comment type="cofactor">
    <cofactor evidence="1">
        <name>a divalent metal cation</name>
        <dbReference type="ChEBI" id="CHEBI:60240"/>
    </cofactor>
</comment>
<dbReference type="HAMAP" id="MF_00528">
    <property type="entry name" value="Maf"/>
    <property type="match status" value="1"/>
</dbReference>
<evidence type="ECO:0000256" key="2">
    <source>
        <dbReference type="ARBA" id="ARBA00022801"/>
    </source>
</evidence>
<dbReference type="GO" id="GO:0047429">
    <property type="term" value="F:nucleoside triphosphate diphosphatase activity"/>
    <property type="evidence" value="ECO:0007669"/>
    <property type="project" value="InterPro"/>
</dbReference>
<evidence type="ECO:0000256" key="1">
    <source>
        <dbReference type="ARBA" id="ARBA00001968"/>
    </source>
</evidence>
<sequence length="205" mass="22928">MLEPIMNILGSQRIVLASSSPRRQEILKNLGLKFTVVASRYEENLNPDDFPCPGEFVIATAVNKVTEVVERLDREGEKYDLVIGADTIVYKDKKVYGKPKDEDEAFRVLKSFSGEKHTVFSGVNIRGRGKNITFSESTDVYFGDISDDVIRAYVKTGDPLDKAGGYGIQVNGGTFIKKIDGDYYNVVGLPLYSLCKHIHEFYAQN</sequence>
<accession>A0AAW2HUC0</accession>
<name>A0AAW2HUC0_9NEOP</name>
<comment type="caution">
    <text evidence="3">The sequence shown here is derived from an EMBL/GenBank/DDBJ whole genome shotgun (WGS) entry which is preliminary data.</text>
</comment>
<reference evidence="3" key="1">
    <citation type="journal article" date="2024" name="Gigascience">
        <title>Chromosome-level genome of the poultry shaft louse Menopon gallinae provides insight into the host-switching and adaptive evolution of parasitic lice.</title>
        <authorList>
            <person name="Xu Y."/>
            <person name="Ma L."/>
            <person name="Liu S."/>
            <person name="Liang Y."/>
            <person name="Liu Q."/>
            <person name="He Z."/>
            <person name="Tian L."/>
            <person name="Duan Y."/>
            <person name="Cai W."/>
            <person name="Li H."/>
            <person name="Song F."/>
        </authorList>
    </citation>
    <scope>NUCLEOTIDE SEQUENCE</scope>
    <source>
        <strain evidence="3">Cailab_2023a</strain>
    </source>
</reference>
<evidence type="ECO:0000313" key="3">
    <source>
        <dbReference type="EMBL" id="KAL0273525.1"/>
    </source>
</evidence>
<gene>
    <name evidence="3" type="ORF">PYX00_006159</name>
</gene>